<proteinExistence type="predicted"/>
<gene>
    <name evidence="15" type="ORF">ACJDU8_24835</name>
</gene>
<keyword evidence="16" id="KW-1185">Reference proteome</keyword>
<dbReference type="InterPro" id="IPR003660">
    <property type="entry name" value="HAMP_dom"/>
</dbReference>
<dbReference type="InterPro" id="IPR029151">
    <property type="entry name" value="Sensor-like_sf"/>
</dbReference>
<dbReference type="CDD" id="cd18773">
    <property type="entry name" value="PDC1_HK_sensor"/>
    <property type="match status" value="1"/>
</dbReference>
<feature type="transmembrane region" description="Helical" evidence="11">
    <location>
        <begin position="176"/>
        <end position="198"/>
    </location>
</feature>
<dbReference type="Proteomes" id="UP001623660">
    <property type="component" value="Unassembled WGS sequence"/>
</dbReference>
<dbReference type="InterPro" id="IPR003661">
    <property type="entry name" value="HisK_dim/P_dom"/>
</dbReference>
<dbReference type="InterPro" id="IPR050351">
    <property type="entry name" value="BphY/WalK/GraS-like"/>
</dbReference>
<evidence type="ECO:0000259" key="12">
    <source>
        <dbReference type="PROSITE" id="PS50109"/>
    </source>
</evidence>
<organism evidence="15 16">
    <name type="scientific">Candidatus Clostridium eludens</name>
    <dbReference type="NCBI Taxonomy" id="3381663"/>
    <lineage>
        <taxon>Bacteria</taxon>
        <taxon>Bacillati</taxon>
        <taxon>Bacillota</taxon>
        <taxon>Clostridia</taxon>
        <taxon>Eubacteriales</taxon>
        <taxon>Clostridiaceae</taxon>
        <taxon>Clostridium</taxon>
    </lineage>
</organism>
<dbReference type="InterPro" id="IPR036097">
    <property type="entry name" value="HisK_dim/P_sf"/>
</dbReference>
<dbReference type="CDD" id="cd06225">
    <property type="entry name" value="HAMP"/>
    <property type="match status" value="1"/>
</dbReference>
<evidence type="ECO:0000256" key="1">
    <source>
        <dbReference type="ARBA" id="ARBA00000085"/>
    </source>
</evidence>
<keyword evidence="10" id="KW-0902">Two-component regulatory system</keyword>
<protein>
    <recommendedName>
        <fullName evidence="3">histidine kinase</fullName>
        <ecNumber evidence="3">2.7.13.3</ecNumber>
    </recommendedName>
</protein>
<evidence type="ECO:0000313" key="15">
    <source>
        <dbReference type="EMBL" id="MFL0198754.1"/>
    </source>
</evidence>
<dbReference type="Gene3D" id="3.30.450.20">
    <property type="entry name" value="PAS domain"/>
    <property type="match status" value="2"/>
</dbReference>
<comment type="caution">
    <text evidence="15">The sequence shown here is derived from an EMBL/GenBank/DDBJ whole genome shotgun (WGS) entry which is preliminary data.</text>
</comment>
<dbReference type="Pfam" id="PF00672">
    <property type="entry name" value="HAMP"/>
    <property type="match status" value="1"/>
</dbReference>
<dbReference type="InterPro" id="IPR005467">
    <property type="entry name" value="His_kinase_dom"/>
</dbReference>
<dbReference type="PROSITE" id="PS50109">
    <property type="entry name" value="HIS_KIN"/>
    <property type="match status" value="1"/>
</dbReference>
<dbReference type="Pfam" id="PF00512">
    <property type="entry name" value="HisKA"/>
    <property type="match status" value="1"/>
</dbReference>
<dbReference type="InterPro" id="IPR000700">
    <property type="entry name" value="PAS-assoc_C"/>
</dbReference>
<keyword evidence="6" id="KW-0808">Transferase</keyword>
<dbReference type="SMART" id="SM00387">
    <property type="entry name" value="HATPase_c"/>
    <property type="match status" value="1"/>
</dbReference>
<keyword evidence="8" id="KW-0418">Kinase</keyword>
<evidence type="ECO:0000256" key="7">
    <source>
        <dbReference type="ARBA" id="ARBA00022692"/>
    </source>
</evidence>
<name>A0ABW8SRR4_9CLOT</name>
<keyword evidence="15" id="KW-0547">Nucleotide-binding</keyword>
<comment type="catalytic activity">
    <reaction evidence="1">
        <text>ATP + protein L-histidine = ADP + protein N-phospho-L-histidine.</text>
        <dbReference type="EC" id="2.7.13.3"/>
    </reaction>
</comment>
<reference evidence="15 16" key="1">
    <citation type="submission" date="2024-11" db="EMBL/GenBank/DDBJ databases">
        <authorList>
            <person name="Heng Y.C."/>
            <person name="Lim A.C.H."/>
            <person name="Lee J.K.Y."/>
            <person name="Kittelmann S."/>
        </authorList>
    </citation>
    <scope>NUCLEOTIDE SEQUENCE [LARGE SCALE GENOMIC DNA]</scope>
    <source>
        <strain evidence="15 16">WILCCON 0269</strain>
    </source>
</reference>
<dbReference type="SUPFAM" id="SSF55874">
    <property type="entry name" value="ATPase domain of HSP90 chaperone/DNA topoisomerase II/histidine kinase"/>
    <property type="match status" value="1"/>
</dbReference>
<keyword evidence="5" id="KW-0597">Phosphoprotein</keyword>
<evidence type="ECO:0000259" key="13">
    <source>
        <dbReference type="PROSITE" id="PS50113"/>
    </source>
</evidence>
<evidence type="ECO:0000256" key="5">
    <source>
        <dbReference type="ARBA" id="ARBA00022553"/>
    </source>
</evidence>
<keyword evidence="7 11" id="KW-0812">Transmembrane</keyword>
<dbReference type="PRINTS" id="PR00344">
    <property type="entry name" value="BCTRLSENSOR"/>
</dbReference>
<keyword evidence="9 11" id="KW-1133">Transmembrane helix</keyword>
<dbReference type="GO" id="GO:0005524">
    <property type="term" value="F:ATP binding"/>
    <property type="evidence" value="ECO:0007669"/>
    <property type="project" value="UniProtKB-KW"/>
</dbReference>
<feature type="domain" description="PAC" evidence="13">
    <location>
        <begin position="314"/>
        <end position="373"/>
    </location>
</feature>
<keyword evidence="11" id="KW-0472">Membrane</keyword>
<keyword evidence="4" id="KW-1003">Cell membrane</keyword>
<dbReference type="Pfam" id="PF02518">
    <property type="entry name" value="HATPase_c"/>
    <property type="match status" value="1"/>
</dbReference>
<evidence type="ECO:0000256" key="10">
    <source>
        <dbReference type="ARBA" id="ARBA00023012"/>
    </source>
</evidence>
<dbReference type="CDD" id="cd00082">
    <property type="entry name" value="HisKA"/>
    <property type="match status" value="1"/>
</dbReference>
<dbReference type="PROSITE" id="PS50885">
    <property type="entry name" value="HAMP"/>
    <property type="match status" value="1"/>
</dbReference>
<evidence type="ECO:0000313" key="16">
    <source>
        <dbReference type="Proteomes" id="UP001623660"/>
    </source>
</evidence>
<dbReference type="InterPro" id="IPR004358">
    <property type="entry name" value="Sig_transdc_His_kin-like_C"/>
</dbReference>
<dbReference type="InterPro" id="IPR003594">
    <property type="entry name" value="HATPase_dom"/>
</dbReference>
<feature type="domain" description="Histidine kinase" evidence="12">
    <location>
        <begin position="377"/>
        <end position="594"/>
    </location>
</feature>
<dbReference type="SMART" id="SM00304">
    <property type="entry name" value="HAMP"/>
    <property type="match status" value="1"/>
</dbReference>
<evidence type="ECO:0000256" key="2">
    <source>
        <dbReference type="ARBA" id="ARBA00004651"/>
    </source>
</evidence>
<dbReference type="CDD" id="cd00075">
    <property type="entry name" value="HATPase"/>
    <property type="match status" value="1"/>
</dbReference>
<dbReference type="PANTHER" id="PTHR45453">
    <property type="entry name" value="PHOSPHATE REGULON SENSOR PROTEIN PHOR"/>
    <property type="match status" value="1"/>
</dbReference>
<keyword evidence="15" id="KW-0067">ATP-binding</keyword>
<evidence type="ECO:0000256" key="3">
    <source>
        <dbReference type="ARBA" id="ARBA00012438"/>
    </source>
</evidence>
<dbReference type="Gene3D" id="1.10.287.130">
    <property type="match status" value="1"/>
</dbReference>
<evidence type="ECO:0000256" key="4">
    <source>
        <dbReference type="ARBA" id="ARBA00022475"/>
    </source>
</evidence>
<dbReference type="PANTHER" id="PTHR45453:SF1">
    <property type="entry name" value="PHOSPHATE REGULON SENSOR PROTEIN PHOR"/>
    <property type="match status" value="1"/>
</dbReference>
<evidence type="ECO:0000256" key="11">
    <source>
        <dbReference type="SAM" id="Phobius"/>
    </source>
</evidence>
<accession>A0ABW8SRR4</accession>
<feature type="domain" description="HAMP" evidence="14">
    <location>
        <begin position="200"/>
        <end position="252"/>
    </location>
</feature>
<dbReference type="SUPFAM" id="SSF103190">
    <property type="entry name" value="Sensory domain-like"/>
    <property type="match status" value="1"/>
</dbReference>
<evidence type="ECO:0000256" key="6">
    <source>
        <dbReference type="ARBA" id="ARBA00022679"/>
    </source>
</evidence>
<dbReference type="RefSeq" id="WP_406794868.1">
    <property type="nucleotide sequence ID" value="NZ_JBJHZX010000088.1"/>
</dbReference>
<dbReference type="EC" id="2.7.13.3" evidence="3"/>
<dbReference type="SUPFAM" id="SSF47384">
    <property type="entry name" value="Homodimeric domain of signal transducing histidine kinase"/>
    <property type="match status" value="1"/>
</dbReference>
<dbReference type="InterPro" id="IPR036890">
    <property type="entry name" value="HATPase_C_sf"/>
</dbReference>
<dbReference type="InterPro" id="IPR057640">
    <property type="entry name" value="Cache_WalK"/>
</dbReference>
<dbReference type="EMBL" id="JBJHZX010000088">
    <property type="protein sequence ID" value="MFL0198754.1"/>
    <property type="molecule type" value="Genomic_DNA"/>
</dbReference>
<dbReference type="Pfam" id="PF23846">
    <property type="entry name" value="Cache_WalK"/>
    <property type="match status" value="1"/>
</dbReference>
<evidence type="ECO:0000256" key="8">
    <source>
        <dbReference type="ARBA" id="ARBA00022777"/>
    </source>
</evidence>
<dbReference type="Gene3D" id="1.10.8.500">
    <property type="entry name" value="HAMP domain in histidine kinase"/>
    <property type="match status" value="1"/>
</dbReference>
<dbReference type="SUPFAM" id="SSF158472">
    <property type="entry name" value="HAMP domain-like"/>
    <property type="match status" value="1"/>
</dbReference>
<feature type="transmembrane region" description="Helical" evidence="11">
    <location>
        <begin position="12"/>
        <end position="33"/>
    </location>
</feature>
<evidence type="ECO:0000256" key="9">
    <source>
        <dbReference type="ARBA" id="ARBA00022989"/>
    </source>
</evidence>
<dbReference type="PROSITE" id="PS50113">
    <property type="entry name" value="PAC"/>
    <property type="match status" value="1"/>
</dbReference>
<comment type="subcellular location">
    <subcellularLocation>
        <location evidence="2">Cell membrane</location>
        <topology evidence="2">Multi-pass membrane protein</topology>
    </subcellularLocation>
</comment>
<dbReference type="SMART" id="SM00388">
    <property type="entry name" value="HisKA"/>
    <property type="match status" value="1"/>
</dbReference>
<evidence type="ECO:0000259" key="14">
    <source>
        <dbReference type="PROSITE" id="PS50885"/>
    </source>
</evidence>
<sequence>MFKKNITFKLTIGFLAVIIISTLLIGIIALSIFKNKIYEVKRNNMKKHSIEISKILKPYMPKDIKRKEFTDIISLIDSIDNAEIWIIDLNGNIITTSNSNNSNLIYINNADINKLYGSIIKKVLTGSDEYGEMYNPYYGEYMMTTAISIKNDNNNIIGAVILHSPLSDLSNSMNKFFIYLIFALLGEIFLSGFIGYYFSKNITKPIKIINSSALKLARGHYGIKTNIYQKDEIGELSNSFDLLSLKLKYTIGKLFEEKTKLSNVLTSMNEGILAMDKNFNIININQSALNLLSPKDTKSRTSISSTLSKLNILEDFNFSIINNAKKNLAREYLNKILNFSISPIKNNSNKVIGGVILIQDISEKEKLEQMRKDFISNVSHEFRTPLTVIKGNLESIIDGMTKPKYIRNTCITLLKETNRLERMVKDLLNLSKLESGKLDINFSELDVNMIINDTLRNLSLLINAKSINLQLSLEDNLPPLFSDYDKLKQLLIIFLDNGIKFSQNKGCLNIQTYAYGNNIFIVIEDNGIGIPEEQIQYLGEKFFKADKSRTSNTEGTGLGLSIAKKLVKVLNGSFSVESNLKKGTKITILFPIRTER</sequence>
<dbReference type="Gene3D" id="3.30.565.10">
    <property type="entry name" value="Histidine kinase-like ATPase, C-terminal domain"/>
    <property type="match status" value="1"/>
</dbReference>